<evidence type="ECO:0000256" key="13">
    <source>
        <dbReference type="ARBA" id="ARBA00076717"/>
    </source>
</evidence>
<feature type="compositionally biased region" description="Low complexity" evidence="14">
    <location>
        <begin position="1388"/>
        <end position="1402"/>
    </location>
</feature>
<evidence type="ECO:0000259" key="17">
    <source>
        <dbReference type="PROSITE" id="PS51194"/>
    </source>
</evidence>
<dbReference type="Gene3D" id="3.40.50.10810">
    <property type="entry name" value="Tandem AAA-ATPase domain"/>
    <property type="match status" value="1"/>
</dbReference>
<dbReference type="PROSITE" id="PS00598">
    <property type="entry name" value="CHROMO_1"/>
    <property type="match status" value="2"/>
</dbReference>
<evidence type="ECO:0000256" key="5">
    <source>
        <dbReference type="ARBA" id="ARBA00022801"/>
    </source>
</evidence>
<feature type="compositionally biased region" description="Low complexity" evidence="14">
    <location>
        <begin position="20"/>
        <end position="41"/>
    </location>
</feature>
<dbReference type="Gene3D" id="1.10.10.60">
    <property type="entry name" value="Homeodomain-like"/>
    <property type="match status" value="1"/>
</dbReference>
<dbReference type="GO" id="GO:0034728">
    <property type="term" value="P:nucleosome organization"/>
    <property type="evidence" value="ECO:0007669"/>
    <property type="project" value="TreeGrafter"/>
</dbReference>
<dbReference type="Pfam" id="PF00271">
    <property type="entry name" value="Helicase_C"/>
    <property type="match status" value="1"/>
</dbReference>
<feature type="compositionally biased region" description="Polar residues" evidence="14">
    <location>
        <begin position="51"/>
        <end position="68"/>
    </location>
</feature>
<feature type="region of interest" description="Disordered" evidence="14">
    <location>
        <begin position="1075"/>
        <end position="1104"/>
    </location>
</feature>
<feature type="region of interest" description="Disordered" evidence="14">
    <location>
        <begin position="1525"/>
        <end position="1550"/>
    </location>
</feature>
<keyword evidence="4" id="KW-0547">Nucleotide-binding</keyword>
<evidence type="ECO:0000256" key="3">
    <source>
        <dbReference type="ARBA" id="ARBA00022737"/>
    </source>
</evidence>
<dbReference type="InterPro" id="IPR056302">
    <property type="entry name" value="CHD1-2/Hrp3_HTH"/>
</dbReference>
<dbReference type="RefSeq" id="XP_022671470.1">
    <property type="nucleotide sequence ID" value="XM_022815735.1"/>
</dbReference>
<dbReference type="OMA" id="WVQIRDD"/>
<keyword evidence="6" id="KW-0067">ATP-binding</keyword>
<evidence type="ECO:0000313" key="19">
    <source>
        <dbReference type="Proteomes" id="UP000594260"/>
    </source>
</evidence>
<dbReference type="GO" id="GO:0000785">
    <property type="term" value="C:chromatin"/>
    <property type="evidence" value="ECO:0007669"/>
    <property type="project" value="TreeGrafter"/>
</dbReference>
<dbReference type="CDD" id="cd18793">
    <property type="entry name" value="SF2_C_SNF"/>
    <property type="match status" value="1"/>
</dbReference>
<dbReference type="InterPro" id="IPR023779">
    <property type="entry name" value="Chromodomain_CS"/>
</dbReference>
<dbReference type="Gene3D" id="3.40.50.300">
    <property type="entry name" value="P-loop containing nucleotide triphosphate hydrolases"/>
    <property type="match status" value="1"/>
</dbReference>
<dbReference type="SMART" id="SM00487">
    <property type="entry name" value="DEXDc"/>
    <property type="match status" value="1"/>
</dbReference>
<dbReference type="FunFam" id="3.40.50.10810:FF:000007">
    <property type="entry name" value="Chromodomain-helicase-DNA-binding protein 2 isoform 1"/>
    <property type="match status" value="1"/>
</dbReference>
<dbReference type="Pfam" id="PF13907">
    <property type="entry name" value="CHD1-like_C"/>
    <property type="match status" value="1"/>
</dbReference>
<dbReference type="GO" id="GO:0016887">
    <property type="term" value="F:ATP hydrolysis activity"/>
    <property type="evidence" value="ECO:0007669"/>
    <property type="project" value="TreeGrafter"/>
</dbReference>
<accession>A0A7M7L6J5</accession>
<protein>
    <recommendedName>
        <fullName evidence="12">Chromodomain-helicase-DNA-binding protein 1</fullName>
    </recommendedName>
    <alternativeName>
        <fullName evidence="13">ATP-dependent helicase CHD1</fullName>
    </alternativeName>
</protein>
<dbReference type="GO" id="GO:0003677">
    <property type="term" value="F:DNA binding"/>
    <property type="evidence" value="ECO:0007669"/>
    <property type="project" value="UniProtKB-KW"/>
</dbReference>
<evidence type="ECO:0000256" key="4">
    <source>
        <dbReference type="ARBA" id="ARBA00022741"/>
    </source>
</evidence>
<dbReference type="InParanoid" id="A0A7M7L6J5"/>
<dbReference type="SMART" id="SM00490">
    <property type="entry name" value="HELICc"/>
    <property type="match status" value="1"/>
</dbReference>
<sequence length="1550" mass="175913">MFAAFQSFFPHSRDEHDSDISSSSVGDSSDSSGSEDNGSTSAHNESHDTSEVTQLDASTTTSNTIQNHQVEDNNDNSDSSDSDSDQSSQGAHSVTSSDSEPDAPAITAAPKKNPGRAAQSRRNEKPWEEDPDMYGVRRSGRAKPVTKRFTVEVKSTSNNSRKSQPRNQRRMWERGWSEDSDSAGSERPAPKRRRKPPAVASPSFDDDDYSEDEVVQRASARRGTRQRVSYKEEREDETDEDDLMSVDGEDTNNGVVEEDNAEAVEKVLDKRMGVKGATGSSTTIYAVEKNGDPNRIANEPGVELEQQFLIKWKNWSHLHNTWETMETLQNQGVKGLKRVDNFLKKEEELQAWKDSATPEEIEYFDCQQEMSEELYIRHQVVERIICRKDREGAPGEVDYYCKWEGLPYSECTWEDASLISSKFSHIIDAFHARQASSTIPKTQHRLLSCRPKFHNIKRQPDYVGGPERLHLRDYQLEGLNWLVNSWCKNNSCILADEMGLGKTIQTISFLNYLFNEYQLYGPFLMIVPLSTLVAWQREFVNWAPEMNVVTYLGDVSSRELIREFEWFVTGTKRIKFNVLLSTPEIMLKDGSYISDVEWAVLAVDEAHRLKNDEAQLYRTLRDLRTKHRLLITGTPLQNSLKELWALLHFIEPEKFPHWDSFEKEHKDTQDKGYNKLHKQLEPYLLRRVKKDVEKSLPAKVERILRVEMTSLQKQYYKWILTKNYKMLTKGLKGSQASFVNIMVELKKCCNHGLLIRAPENNNGQDPLTQLIRGSGKLLLLDKLLCRLKETGHRVLIFSQMVRMLDIIGEYLKMRRFQFQRLDGSIKGETRKQALDHFNAEGSQDFCFLLSTRAGGLGINLATADTVVIFDSDWNPQNDLQAQARAHRIGQKNQVNIYRLVTKGSVEEDIIERAKRKMVLDHLVIQRMDTSGRTVLHKGGPSTNSSSTPFNKEELAAILKFGAEDLFKEEDNSQDGGGGGEGQEGEMDIDEILQRAETREDVPTTMGDELLGSFKVQSFNFNEEEVSQTLPDYSGKTWEDIIPEAERKKIEEEERQREQMELYLPPRQRRTNFAELEDGGAEANENQTVKPSKRGRPARSKETLGSFSDNEIRRFVKSYKKYPAAMKRLDVVAADADLQDKAMVELRKLATVLEKGCRDSMVIVTQAKLEEKVRKKEKKERGDDGKEEDTEEDTKTKHKRTTFKLGGIQVNAKSVLTAIEELAILDIVMPSTPAEQSSWRADCPFKDPGFGRDWTPQDDSNLLRGIFEYGMGSWDAIKADPSLQLKDKILLPDPEAKPQAKHLQSRAESLLKLLKRINNKKQKKLLAAQKRRERAEKRREDSRRENESRKDKEKSSSGGGSKDREREREKGSDRGGGGGSSSKRESSHSHSSSSTHHTHTSSGSRGGGGGGGDAIGAIALGPAGSGSIDPIDELPREVFNECKEKMRPVKRALKQLDPQDRSLTRDEQIRQIRRCLVKIGDRINECLEEYPHDKARQWRSYLWAFVSKFTDLESKQLYKLYKHSLKKGSTEDSNGATGTPGAMTGAAVPAP</sequence>
<feature type="compositionally biased region" description="Acidic residues" evidence="14">
    <location>
        <begin position="204"/>
        <end position="213"/>
    </location>
</feature>
<keyword evidence="3" id="KW-0677">Repeat</keyword>
<dbReference type="SUPFAM" id="SSF54160">
    <property type="entry name" value="Chromo domain-like"/>
    <property type="match status" value="2"/>
</dbReference>
<dbReference type="InterPro" id="IPR023780">
    <property type="entry name" value="Chromo_domain"/>
</dbReference>
<name>A0A7M7L6J5_VARDE</name>
<dbReference type="InterPro" id="IPR000953">
    <property type="entry name" value="Chromo/chromo_shadow_dom"/>
</dbReference>
<feature type="domain" description="Chromo" evidence="15">
    <location>
        <begin position="285"/>
        <end position="354"/>
    </location>
</feature>
<dbReference type="CDD" id="cd18661">
    <property type="entry name" value="CD2_tandem_CHD1-2_like"/>
    <property type="match status" value="1"/>
</dbReference>
<feature type="region of interest" description="Disordered" evidence="14">
    <location>
        <begin position="1170"/>
        <end position="1194"/>
    </location>
</feature>
<feature type="compositionally biased region" description="Basic residues" evidence="14">
    <location>
        <begin position="1320"/>
        <end position="1331"/>
    </location>
</feature>
<evidence type="ECO:0000256" key="1">
    <source>
        <dbReference type="ARBA" id="ARBA00004123"/>
    </source>
</evidence>
<feature type="domain" description="Chromo" evidence="15">
    <location>
        <begin position="379"/>
        <end position="442"/>
    </location>
</feature>
<keyword evidence="5" id="KW-0378">Hydrolase</keyword>
<feature type="compositionally biased region" description="Low complexity" evidence="14">
    <location>
        <begin position="1534"/>
        <end position="1550"/>
    </location>
</feature>
<dbReference type="InterPro" id="IPR014001">
    <property type="entry name" value="Helicase_ATP-bd"/>
</dbReference>
<evidence type="ECO:0000256" key="2">
    <source>
        <dbReference type="ARBA" id="ARBA00007025"/>
    </source>
</evidence>
<dbReference type="GO" id="GO:0005524">
    <property type="term" value="F:ATP binding"/>
    <property type="evidence" value="ECO:0007669"/>
    <property type="project" value="UniProtKB-KW"/>
</dbReference>
<feature type="compositionally biased region" description="Acidic residues" evidence="14">
    <location>
        <begin position="234"/>
        <end position="255"/>
    </location>
</feature>
<dbReference type="InterPro" id="IPR016197">
    <property type="entry name" value="Chromo-like_dom_sf"/>
</dbReference>
<dbReference type="InterPro" id="IPR027417">
    <property type="entry name" value="P-loop_NTPase"/>
</dbReference>
<proteinExistence type="inferred from homology"/>
<dbReference type="KEGG" id="vde:111254660"/>
<comment type="subcellular location">
    <subcellularLocation>
        <location evidence="1">Nucleus</location>
    </subcellularLocation>
</comment>
<dbReference type="SUPFAM" id="SSF52540">
    <property type="entry name" value="P-loop containing nucleoside triphosphate hydrolases"/>
    <property type="match status" value="2"/>
</dbReference>
<dbReference type="InterPro" id="IPR049730">
    <property type="entry name" value="SNF2/RAD54-like_C"/>
</dbReference>
<dbReference type="GO" id="GO:0003682">
    <property type="term" value="F:chromatin binding"/>
    <property type="evidence" value="ECO:0007669"/>
    <property type="project" value="TreeGrafter"/>
</dbReference>
<keyword evidence="7" id="KW-0805">Transcription regulation</keyword>
<dbReference type="InterPro" id="IPR040793">
    <property type="entry name" value="CDH1_2_SANT_HL1"/>
</dbReference>
<dbReference type="PROSITE" id="PS51192">
    <property type="entry name" value="HELICASE_ATP_BIND_1"/>
    <property type="match status" value="1"/>
</dbReference>
<feature type="compositionally biased region" description="Basic and acidic residues" evidence="14">
    <location>
        <begin position="1170"/>
        <end position="1183"/>
    </location>
</feature>
<evidence type="ECO:0000256" key="12">
    <source>
        <dbReference type="ARBA" id="ARBA00074667"/>
    </source>
</evidence>
<evidence type="ECO:0000256" key="11">
    <source>
        <dbReference type="ARBA" id="ARBA00049360"/>
    </source>
</evidence>
<dbReference type="SMART" id="SM01176">
    <property type="entry name" value="DUF4208"/>
    <property type="match status" value="1"/>
</dbReference>
<organism evidence="18 19">
    <name type="scientific">Varroa destructor</name>
    <name type="common">Honeybee mite</name>
    <dbReference type="NCBI Taxonomy" id="109461"/>
    <lineage>
        <taxon>Eukaryota</taxon>
        <taxon>Metazoa</taxon>
        <taxon>Ecdysozoa</taxon>
        <taxon>Arthropoda</taxon>
        <taxon>Chelicerata</taxon>
        <taxon>Arachnida</taxon>
        <taxon>Acari</taxon>
        <taxon>Parasitiformes</taxon>
        <taxon>Mesostigmata</taxon>
        <taxon>Gamasina</taxon>
        <taxon>Dermanyssoidea</taxon>
        <taxon>Varroidae</taxon>
        <taxon>Varroa</taxon>
    </lineage>
</organism>
<keyword evidence="9" id="KW-0804">Transcription</keyword>
<feature type="compositionally biased region" description="Acidic residues" evidence="14">
    <location>
        <begin position="72"/>
        <end position="84"/>
    </location>
</feature>
<feature type="domain" description="Helicase ATP-binding" evidence="16">
    <location>
        <begin position="483"/>
        <end position="653"/>
    </location>
</feature>
<feature type="compositionally biased region" description="Gly residues" evidence="14">
    <location>
        <begin position="1403"/>
        <end position="1413"/>
    </location>
</feature>
<dbReference type="CTD" id="1105"/>
<evidence type="ECO:0000259" key="15">
    <source>
        <dbReference type="PROSITE" id="PS50013"/>
    </source>
</evidence>
<keyword evidence="19" id="KW-1185">Reference proteome</keyword>
<dbReference type="Proteomes" id="UP000594260">
    <property type="component" value="Unplaced"/>
</dbReference>
<dbReference type="GO" id="GO:0005634">
    <property type="term" value="C:nucleus"/>
    <property type="evidence" value="ECO:0007669"/>
    <property type="project" value="UniProtKB-SubCell"/>
</dbReference>
<dbReference type="PANTHER" id="PTHR45623">
    <property type="entry name" value="CHROMODOMAIN-HELICASE-DNA-BINDING PROTEIN 3-RELATED-RELATED"/>
    <property type="match status" value="1"/>
</dbReference>
<dbReference type="CDD" id="cd17993">
    <property type="entry name" value="DEXHc_CHD1_2"/>
    <property type="match status" value="1"/>
</dbReference>
<evidence type="ECO:0000256" key="9">
    <source>
        <dbReference type="ARBA" id="ARBA00023163"/>
    </source>
</evidence>
<dbReference type="Pfam" id="PF23588">
    <property type="entry name" value="HTH_CHD1_Hrp3"/>
    <property type="match status" value="1"/>
</dbReference>
<dbReference type="EnsemblMetazoa" id="XM_022815735">
    <property type="protein sequence ID" value="XP_022671470"/>
    <property type="gene ID" value="LOC111254660"/>
</dbReference>
<dbReference type="FunCoup" id="A0A7M7L6J5">
    <property type="interactions" value="1546"/>
</dbReference>
<evidence type="ECO:0000313" key="18">
    <source>
        <dbReference type="EnsemblMetazoa" id="XP_022671470"/>
    </source>
</evidence>
<feature type="domain" description="Helicase C-terminal" evidence="17">
    <location>
        <begin position="779"/>
        <end position="930"/>
    </location>
</feature>
<dbReference type="InterPro" id="IPR000330">
    <property type="entry name" value="SNF2_N"/>
</dbReference>
<feature type="compositionally biased region" description="Polar residues" evidence="14">
    <location>
        <begin position="153"/>
        <end position="162"/>
    </location>
</feature>
<dbReference type="CDD" id="cd18666">
    <property type="entry name" value="CD1_tandem_CHD1-2_like"/>
    <property type="match status" value="1"/>
</dbReference>
<keyword evidence="8" id="KW-0238">DNA-binding</keyword>
<reference evidence="18" key="1">
    <citation type="submission" date="2021-01" db="UniProtKB">
        <authorList>
            <consortium name="EnsemblMetazoa"/>
        </authorList>
    </citation>
    <scope>IDENTIFICATION</scope>
</reference>
<dbReference type="PANTHER" id="PTHR45623:SF14">
    <property type="entry name" value="CHROMODOMAIN-HELICASE-DNA-BINDING PROTEIN 1"/>
    <property type="match status" value="1"/>
</dbReference>
<evidence type="ECO:0000256" key="6">
    <source>
        <dbReference type="ARBA" id="ARBA00022840"/>
    </source>
</evidence>
<dbReference type="PROSITE" id="PS51194">
    <property type="entry name" value="HELICASE_CTER"/>
    <property type="match status" value="1"/>
</dbReference>
<dbReference type="FunFam" id="3.40.50.300:FF:000130">
    <property type="entry name" value="Chromodomain-helicase-DNA-binding protein 2 isoform 1"/>
    <property type="match status" value="1"/>
</dbReference>
<dbReference type="Pfam" id="PF00385">
    <property type="entry name" value="Chromo"/>
    <property type="match status" value="2"/>
</dbReference>
<dbReference type="OrthoDB" id="6516361at2759"/>
<dbReference type="FunFam" id="2.40.50.40:FF:000014">
    <property type="entry name" value="Chromodomain-helicase-DNA-binding protein 2 isoform 1"/>
    <property type="match status" value="1"/>
</dbReference>
<evidence type="ECO:0000256" key="14">
    <source>
        <dbReference type="SAM" id="MobiDB-lite"/>
    </source>
</evidence>
<dbReference type="PROSITE" id="PS50013">
    <property type="entry name" value="CHROMO_2"/>
    <property type="match status" value="2"/>
</dbReference>
<dbReference type="InterPro" id="IPR025260">
    <property type="entry name" value="CHD1-like_C"/>
</dbReference>
<dbReference type="InterPro" id="IPR038718">
    <property type="entry name" value="SNF2-like_sf"/>
</dbReference>
<feature type="region of interest" description="Disordered" evidence="14">
    <location>
        <begin position="1"/>
        <end position="255"/>
    </location>
</feature>
<evidence type="ECO:0000256" key="8">
    <source>
        <dbReference type="ARBA" id="ARBA00023125"/>
    </source>
</evidence>
<comment type="similarity">
    <text evidence="2">Belongs to the SNF2/RAD54 helicase family.</text>
</comment>
<evidence type="ECO:0000259" key="16">
    <source>
        <dbReference type="PROSITE" id="PS51192"/>
    </source>
</evidence>
<dbReference type="Pfam" id="PF00176">
    <property type="entry name" value="SNF2-rel_dom"/>
    <property type="match status" value="1"/>
</dbReference>
<dbReference type="Gene3D" id="2.40.50.40">
    <property type="match status" value="2"/>
</dbReference>
<dbReference type="GO" id="GO:0042393">
    <property type="term" value="F:histone binding"/>
    <property type="evidence" value="ECO:0007669"/>
    <property type="project" value="TreeGrafter"/>
</dbReference>
<feature type="compositionally biased region" description="Basic and acidic residues" evidence="14">
    <location>
        <begin position="1332"/>
        <end position="1372"/>
    </location>
</feature>
<evidence type="ECO:0000256" key="7">
    <source>
        <dbReference type="ARBA" id="ARBA00023015"/>
    </source>
</evidence>
<dbReference type="InterPro" id="IPR001650">
    <property type="entry name" value="Helicase_C-like"/>
</dbReference>
<evidence type="ECO:0000256" key="10">
    <source>
        <dbReference type="ARBA" id="ARBA00023242"/>
    </source>
</evidence>
<feature type="region of interest" description="Disordered" evidence="14">
    <location>
        <begin position="1320"/>
        <end position="1431"/>
    </location>
</feature>
<dbReference type="SMART" id="SM00298">
    <property type="entry name" value="CHROMO"/>
    <property type="match status" value="2"/>
</dbReference>
<dbReference type="GO" id="GO:0140658">
    <property type="term" value="F:ATP-dependent chromatin remodeler activity"/>
    <property type="evidence" value="ECO:0007669"/>
    <property type="project" value="TreeGrafter"/>
</dbReference>
<comment type="catalytic activity">
    <reaction evidence="11">
        <text>ATP + H2O = ADP + phosphate + H(+)</text>
        <dbReference type="Rhea" id="RHEA:13065"/>
        <dbReference type="ChEBI" id="CHEBI:15377"/>
        <dbReference type="ChEBI" id="CHEBI:15378"/>
        <dbReference type="ChEBI" id="CHEBI:30616"/>
        <dbReference type="ChEBI" id="CHEBI:43474"/>
        <dbReference type="ChEBI" id="CHEBI:456216"/>
    </reaction>
</comment>
<dbReference type="GeneID" id="111254660"/>
<keyword evidence="10" id="KW-0539">Nucleus</keyword>
<dbReference type="Pfam" id="PF18375">
    <property type="entry name" value="CDH1_2_SANT_HL1"/>
    <property type="match status" value="1"/>
</dbReference>